<comment type="caution">
    <text evidence="1">The sequence shown here is derived from an EMBL/GenBank/DDBJ whole genome shotgun (WGS) entry which is preliminary data.</text>
</comment>
<dbReference type="EMBL" id="JASBNA010000021">
    <property type="protein sequence ID" value="KAK7685310.1"/>
    <property type="molecule type" value="Genomic_DNA"/>
</dbReference>
<reference evidence="1 2" key="1">
    <citation type="submission" date="2022-09" db="EMBL/GenBank/DDBJ databases">
        <authorList>
            <person name="Palmer J.M."/>
        </authorList>
    </citation>
    <scope>NUCLEOTIDE SEQUENCE [LARGE SCALE GENOMIC DNA]</scope>
    <source>
        <strain evidence="1 2">DSM 7382</strain>
    </source>
</reference>
<organism evidence="1 2">
    <name type="scientific">Cerrena zonata</name>
    <dbReference type="NCBI Taxonomy" id="2478898"/>
    <lineage>
        <taxon>Eukaryota</taxon>
        <taxon>Fungi</taxon>
        <taxon>Dikarya</taxon>
        <taxon>Basidiomycota</taxon>
        <taxon>Agaricomycotina</taxon>
        <taxon>Agaricomycetes</taxon>
        <taxon>Polyporales</taxon>
        <taxon>Cerrenaceae</taxon>
        <taxon>Cerrena</taxon>
    </lineage>
</organism>
<keyword evidence="2" id="KW-1185">Reference proteome</keyword>
<sequence length="52" mass="5383">MLAVLSASVFALPVTNEALEARKCLILTEDGVPIDCGVHAGPGPVKPRPQSN</sequence>
<gene>
    <name evidence="1" type="ORF">QCA50_011673</name>
</gene>
<evidence type="ECO:0000313" key="1">
    <source>
        <dbReference type="EMBL" id="KAK7685310.1"/>
    </source>
</evidence>
<proteinExistence type="predicted"/>
<name>A0AAW0G2F4_9APHY</name>
<accession>A0AAW0G2F4</accession>
<evidence type="ECO:0000313" key="2">
    <source>
        <dbReference type="Proteomes" id="UP001385951"/>
    </source>
</evidence>
<protein>
    <submittedName>
        <fullName evidence="1">Uncharacterized protein</fullName>
    </submittedName>
</protein>
<dbReference type="AlphaFoldDB" id="A0AAW0G2F4"/>
<dbReference type="Proteomes" id="UP001385951">
    <property type="component" value="Unassembled WGS sequence"/>
</dbReference>